<evidence type="ECO:0000313" key="2">
    <source>
        <dbReference type="EMBL" id="KZT02680.1"/>
    </source>
</evidence>
<dbReference type="InterPro" id="IPR004360">
    <property type="entry name" value="Glyas_Fos-R_dOase_dom"/>
</dbReference>
<gene>
    <name evidence="2" type="ORF">LAESUDRAFT_738578</name>
</gene>
<dbReference type="AlphaFoldDB" id="A0A165CER2"/>
<dbReference type="PANTHER" id="PTHR10374">
    <property type="entry name" value="LACTOYLGLUTATHIONE LYASE GLYOXALASE I"/>
    <property type="match status" value="1"/>
</dbReference>
<organism evidence="2 3">
    <name type="scientific">Laetiporus sulphureus 93-53</name>
    <dbReference type="NCBI Taxonomy" id="1314785"/>
    <lineage>
        <taxon>Eukaryota</taxon>
        <taxon>Fungi</taxon>
        <taxon>Dikarya</taxon>
        <taxon>Basidiomycota</taxon>
        <taxon>Agaricomycotina</taxon>
        <taxon>Agaricomycetes</taxon>
        <taxon>Polyporales</taxon>
        <taxon>Laetiporus</taxon>
    </lineage>
</organism>
<accession>A0A165CER2</accession>
<evidence type="ECO:0000259" key="1">
    <source>
        <dbReference type="Pfam" id="PF00903"/>
    </source>
</evidence>
<dbReference type="Proteomes" id="UP000076871">
    <property type="component" value="Unassembled WGS sequence"/>
</dbReference>
<dbReference type="Pfam" id="PF00903">
    <property type="entry name" value="Glyoxalase"/>
    <property type="match status" value="1"/>
</dbReference>
<dbReference type="EMBL" id="KV427650">
    <property type="protein sequence ID" value="KZT02680.1"/>
    <property type="molecule type" value="Genomic_DNA"/>
</dbReference>
<evidence type="ECO:0000313" key="3">
    <source>
        <dbReference type="Proteomes" id="UP000076871"/>
    </source>
</evidence>
<dbReference type="PANTHER" id="PTHR10374:SF30">
    <property type="entry name" value="LACTOYLGLUTATHIONE LYASE"/>
    <property type="match status" value="1"/>
</dbReference>
<sequence>MPRPAETANYKDPKVSLKFYVEAEFETFTLYFFSYNHGSETTDHLTHNHGIDDPGRGFAHIATAVPDVEEVCERFELLGRLSDGKTFILDPDGYWIEIIKGPLAPELS</sequence>
<dbReference type="SUPFAM" id="SSF54593">
    <property type="entry name" value="Glyoxalase/Bleomycin resistance protein/Dihydroxybiphenyl dioxygenase"/>
    <property type="match status" value="1"/>
</dbReference>
<keyword evidence="3" id="KW-1185">Reference proteome</keyword>
<reference evidence="2 3" key="1">
    <citation type="journal article" date="2016" name="Mol. Biol. Evol.">
        <title>Comparative Genomics of Early-Diverging Mushroom-Forming Fungi Provides Insights into the Origins of Lignocellulose Decay Capabilities.</title>
        <authorList>
            <person name="Nagy L.G."/>
            <person name="Riley R."/>
            <person name="Tritt A."/>
            <person name="Adam C."/>
            <person name="Daum C."/>
            <person name="Floudas D."/>
            <person name="Sun H."/>
            <person name="Yadav J.S."/>
            <person name="Pangilinan J."/>
            <person name="Larsson K.H."/>
            <person name="Matsuura K."/>
            <person name="Barry K."/>
            <person name="Labutti K."/>
            <person name="Kuo R."/>
            <person name="Ohm R.A."/>
            <person name="Bhattacharya S.S."/>
            <person name="Shirouzu T."/>
            <person name="Yoshinaga Y."/>
            <person name="Martin F.M."/>
            <person name="Grigoriev I.V."/>
            <person name="Hibbett D.S."/>
        </authorList>
    </citation>
    <scope>NUCLEOTIDE SEQUENCE [LARGE SCALE GENOMIC DNA]</scope>
    <source>
        <strain evidence="2 3">93-53</strain>
    </source>
</reference>
<dbReference type="STRING" id="1314785.A0A165CER2"/>
<dbReference type="Gene3D" id="3.10.180.10">
    <property type="entry name" value="2,3-Dihydroxybiphenyl 1,2-Dioxygenase, domain 1"/>
    <property type="match status" value="1"/>
</dbReference>
<protein>
    <recommendedName>
        <fullName evidence="1">Glyoxalase/fosfomycin resistance/dioxygenase domain-containing protein</fullName>
    </recommendedName>
</protein>
<dbReference type="InParanoid" id="A0A165CER2"/>
<dbReference type="OrthoDB" id="16820at2759"/>
<feature type="domain" description="Glyoxalase/fosfomycin resistance/dioxygenase" evidence="1">
    <location>
        <begin position="11"/>
        <end position="98"/>
    </location>
</feature>
<dbReference type="RefSeq" id="XP_040760420.1">
    <property type="nucleotide sequence ID" value="XM_040910913.1"/>
</dbReference>
<name>A0A165CER2_9APHY</name>
<dbReference type="GeneID" id="63827942"/>
<dbReference type="InterPro" id="IPR029068">
    <property type="entry name" value="Glyas_Bleomycin-R_OHBP_Dase"/>
</dbReference>
<proteinExistence type="predicted"/>